<evidence type="ECO:0000256" key="1">
    <source>
        <dbReference type="ARBA" id="ARBA00009940"/>
    </source>
</evidence>
<keyword evidence="2" id="KW-0472">Membrane</keyword>
<keyword evidence="2" id="KW-0479">Metal-binding</keyword>
<comment type="domain">
    <text evidence="2">The C4-type zinc finger motif is necessary both for its ER three-way tubular junction localization and formation.</text>
</comment>
<proteinExistence type="inferred from homology"/>
<keyword evidence="2" id="KW-1133">Transmembrane helix</keyword>
<dbReference type="RefSeq" id="XP_017017065.1">
    <property type="nucleotide sequence ID" value="XM_017161576.3"/>
</dbReference>
<feature type="transmembrane region" description="Helical" evidence="2">
    <location>
        <begin position="42"/>
        <end position="64"/>
    </location>
</feature>
<dbReference type="OrthoDB" id="3169036at2759"/>
<dbReference type="InterPro" id="IPR019273">
    <property type="entry name" value="Lunapark_Znf"/>
</dbReference>
<keyword evidence="2" id="KW-0863">Zinc-finger</keyword>
<feature type="region of interest" description="Disordered" evidence="3">
    <location>
        <begin position="298"/>
        <end position="399"/>
    </location>
</feature>
<feature type="compositionally biased region" description="Acidic residues" evidence="3">
    <location>
        <begin position="318"/>
        <end position="327"/>
    </location>
</feature>
<dbReference type="OMA" id="MRTFRIL"/>
<dbReference type="PANTHER" id="PTHR22166:SF12">
    <property type="entry name" value="ENDOPLASMIC RETICULUM JUNCTION FORMATION PROTEIN LUNAPARK"/>
    <property type="match status" value="1"/>
</dbReference>
<dbReference type="GO" id="GO:1903373">
    <property type="term" value="P:positive regulation of endoplasmic reticulum tubular network organization"/>
    <property type="evidence" value="ECO:0007669"/>
    <property type="project" value="UniProtKB-UniRule"/>
</dbReference>
<evidence type="ECO:0000256" key="3">
    <source>
        <dbReference type="SAM" id="MobiDB-lite"/>
    </source>
</evidence>
<dbReference type="GO" id="GO:0098826">
    <property type="term" value="C:endoplasmic reticulum tubular network membrane"/>
    <property type="evidence" value="ECO:0007669"/>
    <property type="project" value="UniProtKB-UniRule"/>
</dbReference>
<evidence type="ECO:0000313" key="6">
    <source>
        <dbReference type="RefSeq" id="XP_017017065.1"/>
    </source>
</evidence>
<keyword evidence="2" id="KW-0862">Zinc</keyword>
<dbReference type="InterPro" id="IPR040115">
    <property type="entry name" value="Lnp"/>
</dbReference>
<dbReference type="GO" id="GO:0008270">
    <property type="term" value="F:zinc ion binding"/>
    <property type="evidence" value="ECO:0007669"/>
    <property type="project" value="UniProtKB-KW"/>
</dbReference>
<feature type="transmembrane region" description="Helical" evidence="2">
    <location>
        <begin position="76"/>
        <end position="94"/>
    </location>
</feature>
<keyword evidence="5" id="KW-1185">Reference proteome</keyword>
<accession>A0A6P4HN66</accession>
<sequence>MGFVLSKFRKEKSTETVLEGLQTQIQALEKYMINTEERKRRFVTNFVGFTIGAYIVGFGLWYFFYFPPTLQECIVYLVPLLLFPILIILLRRLFTWYFQRKLNKNGDKLAKLKEEKRVLLEQVMDKETYKVALNLLERFGDKKQLRLGSGLQTPNRHSMPERSPQPAARAAAIGQPQQQQRSLTPYTSVYRNNNNISSTSLNRSVISSHSQAVTSATPPVRAVQELRRRTPFPIVDERSRSAMDRIVDFIVGDSPQNRFGMICKECFAHNGMLPKEEYEYASFRCAFCSALNQARKERPVAPRLSLEAPTPTKRNESSESESSDDESEKQAPVRRVLLQEVPSSQGDIDASYLKEDLETEEREPEIETPETGSTAAAVAAAAAASDDVSQAEVTATGSS</sequence>
<evidence type="ECO:0000313" key="5">
    <source>
        <dbReference type="Proteomes" id="UP001652661"/>
    </source>
</evidence>
<reference evidence="6" key="2">
    <citation type="submission" date="2025-08" db="UniProtKB">
        <authorList>
            <consortium name="RefSeq"/>
        </authorList>
    </citation>
    <scope>IDENTIFICATION</scope>
    <source>
        <strain evidence="6">14028-0561.14</strain>
        <tissue evidence="6">Whole fly</tissue>
    </source>
</reference>
<dbReference type="AlphaFoldDB" id="A0A6P4HN66"/>
<dbReference type="GO" id="GO:0071788">
    <property type="term" value="P:endoplasmic reticulum tubular network maintenance"/>
    <property type="evidence" value="ECO:0007669"/>
    <property type="project" value="UniProtKB-UniRule"/>
</dbReference>
<keyword evidence="2" id="KW-0256">Endoplasmic reticulum</keyword>
<feature type="compositionally biased region" description="Low complexity" evidence="3">
    <location>
        <begin position="369"/>
        <end position="388"/>
    </location>
</feature>
<evidence type="ECO:0000256" key="2">
    <source>
        <dbReference type="RuleBase" id="RU367073"/>
    </source>
</evidence>
<organism evidence="5 6">
    <name type="scientific">Drosophila kikkawai</name>
    <name type="common">Fruit fly</name>
    <dbReference type="NCBI Taxonomy" id="30033"/>
    <lineage>
        <taxon>Eukaryota</taxon>
        <taxon>Metazoa</taxon>
        <taxon>Ecdysozoa</taxon>
        <taxon>Arthropoda</taxon>
        <taxon>Hexapoda</taxon>
        <taxon>Insecta</taxon>
        <taxon>Pterygota</taxon>
        <taxon>Neoptera</taxon>
        <taxon>Endopterygota</taxon>
        <taxon>Diptera</taxon>
        <taxon>Brachycera</taxon>
        <taxon>Muscomorpha</taxon>
        <taxon>Ephydroidea</taxon>
        <taxon>Drosophilidae</taxon>
        <taxon>Drosophila</taxon>
        <taxon>Sophophora</taxon>
    </lineage>
</organism>
<evidence type="ECO:0000259" key="4">
    <source>
        <dbReference type="Pfam" id="PF10058"/>
    </source>
</evidence>
<feature type="compositionally biased region" description="Acidic residues" evidence="3">
    <location>
        <begin position="357"/>
        <end position="368"/>
    </location>
</feature>
<dbReference type="Proteomes" id="UP001652661">
    <property type="component" value="Chromosome 2R"/>
</dbReference>
<feature type="domain" description="Lunapark zinc ribbon" evidence="4">
    <location>
        <begin position="243"/>
        <end position="292"/>
    </location>
</feature>
<gene>
    <name evidence="6" type="primary">Lnpk</name>
</gene>
<protein>
    <recommendedName>
        <fullName evidence="2">Endoplasmic reticulum junction formation protein lunapark</fullName>
    </recommendedName>
</protein>
<comment type="similarity">
    <text evidence="1 2">Belongs to the lunapark family.</text>
</comment>
<feature type="region of interest" description="Disordered" evidence="3">
    <location>
        <begin position="147"/>
        <end position="182"/>
    </location>
</feature>
<keyword evidence="2" id="KW-0812">Transmembrane</keyword>
<comment type="subcellular location">
    <subcellularLocation>
        <location evidence="2">Endoplasmic reticulum membrane</location>
        <topology evidence="2">Multi-pass membrane protein</topology>
    </subcellularLocation>
</comment>
<dbReference type="Pfam" id="PF10058">
    <property type="entry name" value="Zn_ribbon_10"/>
    <property type="match status" value="1"/>
</dbReference>
<name>A0A6P4HN66_DROKI</name>
<dbReference type="PANTHER" id="PTHR22166">
    <property type="entry name" value="ENDOPLASMIC RETICULUM JUNCTION FORMATION PROTEIN LUNAPARK"/>
    <property type="match status" value="1"/>
</dbReference>
<comment type="function">
    <text evidence="2">Plays a role in determining ER morphology.</text>
</comment>
<reference evidence="5" key="1">
    <citation type="submission" date="2025-05" db="UniProtKB">
        <authorList>
            <consortium name="RefSeq"/>
        </authorList>
    </citation>
    <scope>NUCLEOTIDE SEQUENCE [LARGE SCALE GENOMIC DNA]</scope>
    <source>
        <strain evidence="5">14028-0561.14</strain>
    </source>
</reference>